<evidence type="ECO:0000256" key="12">
    <source>
        <dbReference type="HAMAP-Rule" id="MF_00418"/>
    </source>
</evidence>
<dbReference type="Gene3D" id="3.20.20.70">
    <property type="entry name" value="Aldolase class I"/>
    <property type="match status" value="1"/>
</dbReference>
<evidence type="ECO:0000256" key="11">
    <source>
        <dbReference type="ARBA" id="ARBA00047836"/>
    </source>
</evidence>
<evidence type="ECO:0000256" key="7">
    <source>
        <dbReference type="ARBA" id="ARBA00022915"/>
    </source>
</evidence>
<evidence type="ECO:0000256" key="1">
    <source>
        <dbReference type="ARBA" id="ARBA00003294"/>
    </source>
</evidence>
<keyword evidence="6 12" id="KW-0028">Amino-acid biosynthesis</keyword>
<evidence type="ECO:0000256" key="8">
    <source>
        <dbReference type="ARBA" id="ARBA00023154"/>
    </source>
</evidence>
<feature type="site" description="Part of a proton relay during catalysis" evidence="12">
    <location>
        <position position="43"/>
    </location>
</feature>
<dbReference type="GO" id="GO:0009089">
    <property type="term" value="P:lysine biosynthetic process via diaminopimelate"/>
    <property type="evidence" value="ECO:0007669"/>
    <property type="project" value="UniProtKB-UniRule"/>
</dbReference>
<comment type="subcellular location">
    <subcellularLocation>
        <location evidence="12">Cytoplasm</location>
    </subcellularLocation>
</comment>
<evidence type="ECO:0000313" key="17">
    <source>
        <dbReference type="Proteomes" id="UP000052008"/>
    </source>
</evidence>
<dbReference type="AlphaFoldDB" id="A0A0S7WUZ7"/>
<comment type="caution">
    <text evidence="12">Was originally thought to be a dihydrodipicolinate synthase (DHDPS), catalyzing the condensation of (S)-aspartate-beta-semialdehyde [(S)-ASA] and pyruvate to dihydrodipicolinate (DHDP). However, it was shown in E.coli that the product of the enzymatic reaction is not dihydrodipicolinate but in fact (4S)-4-hydroxy-2,3,4,5-tetrahydro-(2S)-dipicolinic acid (HTPA), and that the consecutive dehydration reaction leading to DHDP is not spontaneous but catalyzed by DapB.</text>
</comment>
<dbReference type="EC" id="4.3.3.7" evidence="4 12"/>
<comment type="catalytic activity">
    <reaction evidence="11 12">
        <text>L-aspartate 4-semialdehyde + pyruvate = (2S,4S)-4-hydroxy-2,3,4,5-tetrahydrodipicolinate + H2O + H(+)</text>
        <dbReference type="Rhea" id="RHEA:34171"/>
        <dbReference type="ChEBI" id="CHEBI:15361"/>
        <dbReference type="ChEBI" id="CHEBI:15377"/>
        <dbReference type="ChEBI" id="CHEBI:15378"/>
        <dbReference type="ChEBI" id="CHEBI:67139"/>
        <dbReference type="ChEBI" id="CHEBI:537519"/>
        <dbReference type="EC" id="4.3.3.7"/>
    </reaction>
</comment>
<keyword evidence="5 12" id="KW-0963">Cytoplasm</keyword>
<dbReference type="UniPathway" id="UPA00034">
    <property type="reaction ID" value="UER00017"/>
</dbReference>
<dbReference type="PRINTS" id="PR00146">
    <property type="entry name" value="DHPICSNTHASE"/>
</dbReference>
<sequence length="291" mass="30981">MFKGSYVALVTPFKNGRLDEAALARLIEFHLEGRTAGLVLCATTGESPTLTPGEWRSVIETAAGRAKGKLAIVAYTGSNDTAATVARTKEAHACGADAVLVVTPYYNKPPQEGLFRHFEVVAGESSLPIIIYNVPSRTGVNILPSTVVRLASLDRIAGIKEASGDLDQVSELSRLAGDRIAILSGDDSLTLPMLAVGAVGVISVVANIAPRDVAEMIDQHGRGEVGRARQIHLALYPLVRALFVETNPIPVKRALSLIGLMGDEVRLPLVPLSKEGERTLRKALKEYGVLS</sequence>
<keyword evidence="7 12" id="KW-0220">Diaminopimelate biosynthesis</keyword>
<dbReference type="Pfam" id="PF00701">
    <property type="entry name" value="DHDPS"/>
    <property type="match status" value="1"/>
</dbReference>
<evidence type="ECO:0000256" key="4">
    <source>
        <dbReference type="ARBA" id="ARBA00012086"/>
    </source>
</evidence>
<feature type="site" description="Part of a proton relay during catalysis" evidence="12">
    <location>
        <position position="106"/>
    </location>
</feature>
<accession>A0A0S7WUZ7</accession>
<feature type="binding site" evidence="12 15">
    <location>
        <position position="202"/>
    </location>
    <ligand>
        <name>pyruvate</name>
        <dbReference type="ChEBI" id="CHEBI:15361"/>
    </ligand>
</feature>
<dbReference type="SMART" id="SM01130">
    <property type="entry name" value="DHDPS"/>
    <property type="match status" value="1"/>
</dbReference>
<evidence type="ECO:0000256" key="13">
    <source>
        <dbReference type="PIRNR" id="PIRNR001365"/>
    </source>
</evidence>
<dbReference type="STRING" id="1703770.AMJ39_02175"/>
<evidence type="ECO:0000256" key="3">
    <source>
        <dbReference type="ARBA" id="ARBA00007592"/>
    </source>
</evidence>
<evidence type="ECO:0000256" key="14">
    <source>
        <dbReference type="PIRSR" id="PIRSR001365-1"/>
    </source>
</evidence>
<evidence type="ECO:0000256" key="10">
    <source>
        <dbReference type="ARBA" id="ARBA00023270"/>
    </source>
</evidence>
<name>A0A0S7WUZ7_UNCT6</name>
<feature type="binding site" evidence="12 15">
    <location>
        <position position="44"/>
    </location>
    <ligand>
        <name>pyruvate</name>
        <dbReference type="ChEBI" id="CHEBI:15361"/>
    </ligand>
</feature>
<dbReference type="InterPro" id="IPR002220">
    <property type="entry name" value="DapA-like"/>
</dbReference>
<feature type="active site" description="Proton donor/acceptor" evidence="12 14">
    <location>
        <position position="132"/>
    </location>
</feature>
<keyword evidence="9 12" id="KW-0456">Lyase</keyword>
<dbReference type="GO" id="GO:0019877">
    <property type="term" value="P:diaminopimelate biosynthetic process"/>
    <property type="evidence" value="ECO:0007669"/>
    <property type="project" value="UniProtKB-UniRule"/>
</dbReference>
<dbReference type="PANTHER" id="PTHR12128">
    <property type="entry name" value="DIHYDRODIPICOLINATE SYNTHASE"/>
    <property type="match status" value="1"/>
</dbReference>
<evidence type="ECO:0000256" key="5">
    <source>
        <dbReference type="ARBA" id="ARBA00022490"/>
    </source>
</evidence>
<dbReference type="PIRSF" id="PIRSF001365">
    <property type="entry name" value="DHDPS"/>
    <property type="match status" value="1"/>
</dbReference>
<dbReference type="Proteomes" id="UP000052008">
    <property type="component" value="Unassembled WGS sequence"/>
</dbReference>
<dbReference type="CDD" id="cd00950">
    <property type="entry name" value="DHDPS"/>
    <property type="match status" value="1"/>
</dbReference>
<comment type="subunit">
    <text evidence="12">Homotetramer; dimer of dimers.</text>
</comment>
<dbReference type="PROSITE" id="PS00666">
    <property type="entry name" value="DHDPS_2"/>
    <property type="match status" value="1"/>
</dbReference>
<dbReference type="EMBL" id="LIZS01000008">
    <property type="protein sequence ID" value="KPJ53992.1"/>
    <property type="molecule type" value="Genomic_DNA"/>
</dbReference>
<evidence type="ECO:0000256" key="2">
    <source>
        <dbReference type="ARBA" id="ARBA00005120"/>
    </source>
</evidence>
<dbReference type="PANTHER" id="PTHR12128:SF66">
    <property type="entry name" value="4-HYDROXY-2-OXOGLUTARATE ALDOLASE, MITOCHONDRIAL"/>
    <property type="match status" value="1"/>
</dbReference>
<protein>
    <recommendedName>
        <fullName evidence="4 12">4-hydroxy-tetrahydrodipicolinate synthase</fullName>
        <shortName evidence="12">HTPA synthase</shortName>
        <ecNumber evidence="4 12">4.3.3.7</ecNumber>
    </recommendedName>
</protein>
<feature type="active site" description="Schiff-base intermediate with substrate" evidence="12 14">
    <location>
        <position position="160"/>
    </location>
</feature>
<dbReference type="InterPro" id="IPR005263">
    <property type="entry name" value="DapA"/>
</dbReference>
<keyword evidence="10 12" id="KW-0704">Schiff base</keyword>
<evidence type="ECO:0000256" key="15">
    <source>
        <dbReference type="PIRSR" id="PIRSR001365-2"/>
    </source>
</evidence>
<reference evidence="16 17" key="1">
    <citation type="journal article" date="2015" name="Microbiome">
        <title>Genomic resolution of linkages in carbon, nitrogen, and sulfur cycling among widespread estuary sediment bacteria.</title>
        <authorList>
            <person name="Baker B.J."/>
            <person name="Lazar C.S."/>
            <person name="Teske A.P."/>
            <person name="Dick G.J."/>
        </authorList>
    </citation>
    <scope>NUCLEOTIDE SEQUENCE [LARGE SCALE GENOMIC DNA]</scope>
    <source>
        <strain evidence="16">DG_24</strain>
    </source>
</reference>
<comment type="function">
    <text evidence="1 12">Catalyzes the condensation of (S)-aspartate-beta-semialdehyde [(S)-ASA] and pyruvate to 4-hydroxy-tetrahydrodipicolinate (HTPA).</text>
</comment>
<evidence type="ECO:0000256" key="6">
    <source>
        <dbReference type="ARBA" id="ARBA00022605"/>
    </source>
</evidence>
<comment type="pathway">
    <text evidence="2 12">Amino-acid biosynthesis; L-lysine biosynthesis via DAP pathway; (S)-tetrahydrodipicolinate from L-aspartate: step 3/4.</text>
</comment>
<dbReference type="GO" id="GO:0008840">
    <property type="term" value="F:4-hydroxy-tetrahydrodipicolinate synthase activity"/>
    <property type="evidence" value="ECO:0007669"/>
    <property type="project" value="UniProtKB-UniRule"/>
</dbReference>
<comment type="caution">
    <text evidence="16">The sequence shown here is derived from an EMBL/GenBank/DDBJ whole genome shotgun (WGS) entry which is preliminary data.</text>
</comment>
<dbReference type="NCBIfam" id="TIGR00674">
    <property type="entry name" value="dapA"/>
    <property type="match status" value="1"/>
</dbReference>
<proteinExistence type="inferred from homology"/>
<dbReference type="HAMAP" id="MF_00418">
    <property type="entry name" value="DapA"/>
    <property type="match status" value="1"/>
</dbReference>
<comment type="similarity">
    <text evidence="3 12 13">Belongs to the DapA family.</text>
</comment>
<gene>
    <name evidence="12" type="primary">dapA</name>
    <name evidence="16" type="ORF">AMJ39_02175</name>
</gene>
<evidence type="ECO:0000256" key="9">
    <source>
        <dbReference type="ARBA" id="ARBA00023239"/>
    </source>
</evidence>
<organism evidence="16 17">
    <name type="scientific">candidate division TA06 bacterium DG_24</name>
    <dbReference type="NCBI Taxonomy" id="1703770"/>
    <lineage>
        <taxon>Bacteria</taxon>
        <taxon>Bacteria division TA06</taxon>
    </lineage>
</organism>
<dbReference type="SUPFAM" id="SSF51569">
    <property type="entry name" value="Aldolase"/>
    <property type="match status" value="1"/>
</dbReference>
<evidence type="ECO:0000313" key="16">
    <source>
        <dbReference type="EMBL" id="KPJ53992.1"/>
    </source>
</evidence>
<dbReference type="InterPro" id="IPR013785">
    <property type="entry name" value="Aldolase_TIM"/>
</dbReference>
<dbReference type="InterPro" id="IPR020625">
    <property type="entry name" value="Schiff_base-form_aldolases_AS"/>
</dbReference>
<dbReference type="GO" id="GO:0005829">
    <property type="term" value="C:cytosol"/>
    <property type="evidence" value="ECO:0007669"/>
    <property type="project" value="TreeGrafter"/>
</dbReference>
<keyword evidence="8 12" id="KW-0457">Lysine biosynthesis</keyword>
<dbReference type="PATRIC" id="fig|1703770.3.peg.673"/>